<accession>A0AA37D1X8</accession>
<dbReference type="EMBL" id="BPNN01000147">
    <property type="protein sequence ID" value="GJA65907.1"/>
    <property type="molecule type" value="Genomic_DNA"/>
</dbReference>
<name>A0AA37D1X8_AERCA</name>
<dbReference type="RefSeq" id="WP_124813057.1">
    <property type="nucleotide sequence ID" value="NZ_AP024948.1"/>
</dbReference>
<organism evidence="1 2">
    <name type="scientific">Aeromonas caviae</name>
    <name type="common">Aeromonas punctata</name>
    <dbReference type="NCBI Taxonomy" id="648"/>
    <lineage>
        <taxon>Bacteria</taxon>
        <taxon>Pseudomonadati</taxon>
        <taxon>Pseudomonadota</taxon>
        <taxon>Gammaproteobacteria</taxon>
        <taxon>Aeromonadales</taxon>
        <taxon>Aeromonadaceae</taxon>
        <taxon>Aeromonas</taxon>
    </lineage>
</organism>
<reference evidence="1" key="1">
    <citation type="submission" date="2021-07" db="EMBL/GenBank/DDBJ databases">
        <title>Draft genome sequence of carbapenem-resistant Aeromonas spp. in Japan.</title>
        <authorList>
            <person name="Maehana S."/>
            <person name="Suzuki M."/>
            <person name="Kitasato H."/>
        </authorList>
    </citation>
    <scope>NUCLEOTIDE SEQUENCE</scope>
    <source>
        <strain evidence="1">KAM351</strain>
    </source>
</reference>
<proteinExistence type="predicted"/>
<comment type="caution">
    <text evidence="1">The sequence shown here is derived from an EMBL/GenBank/DDBJ whole genome shotgun (WGS) entry which is preliminary data.</text>
</comment>
<gene>
    <name evidence="1" type="ORF">KAM351_45180</name>
</gene>
<dbReference type="Proteomes" id="UP000886934">
    <property type="component" value="Unassembled WGS sequence"/>
</dbReference>
<dbReference type="AlphaFoldDB" id="A0AA37D1X8"/>
<sequence length="236" mass="27189">MDTYSEIINEFNSTFSTNASLCEDLKVGWDLGDCRSFALYQLVEDQRSAPFGTVLYHHIGSYNIGEVYEAEGTAGFSFSSRLDSIEKFFPLSSNKATRNLEIGYRSPWLGGSCAFSSIPFKRWWVDSFKTLCANAPAQAELVGSFLTREIEVLAEKARKNNDKSGSVYKRFVERFEYLSLRVNQEFLDSTSYILHPELFFNIVSNNLVSLNEQEKRELMNKARRDSHFDDPLKKWW</sequence>
<evidence type="ECO:0000313" key="1">
    <source>
        <dbReference type="EMBL" id="GJA65907.1"/>
    </source>
</evidence>
<protein>
    <submittedName>
        <fullName evidence="1">Uncharacterized protein</fullName>
    </submittedName>
</protein>
<evidence type="ECO:0000313" key="2">
    <source>
        <dbReference type="Proteomes" id="UP000886934"/>
    </source>
</evidence>